<evidence type="ECO:0000313" key="2">
    <source>
        <dbReference type="Proteomes" id="UP000196138"/>
    </source>
</evidence>
<keyword evidence="2" id="KW-1185">Reference proteome</keyword>
<dbReference type="KEGG" id="cser:CCO03_06460"/>
<accession>A0A1Y0EL50</accession>
<sequence length="424" mass="46608">MTLSQQLAACLEHLEPLVLPLAEPYASCVLFFSVAAPDQDVATFFVRRTTFEAAWREGATRVRQWAWARKLPAVDLRIDWARDITPWAPASQAGAGSVAWALADDDLEQAELVLPTRASTLHEHLEPTRLQRPGPLFTRKLHLHGIHIDPQGQRTLLPRWTTARAPLPLAFQAIWHQLSPLDHGSWPDAHGLDHVCATYALLLLHQHAMLSGLATEALVEAIDQATVHLLHSTGFPLERTDLGWHMAPALRLLTLTRCTARMHADTPCTLSSAHLDMLNRDLRNAASTGDSPWHALTKQALEHSQPSCQGQAHALVDAFLQLQPHMASHGDGRALEVVACLAIAAIEQSVLSPPLPHQQATARHLLTDIAQRIVVPELGLFLPPSWRHRAAFLTAPSTAEVVTSRRATVQVLLAALALQHLART</sequence>
<proteinExistence type="predicted"/>
<dbReference type="RefSeq" id="WP_087278787.1">
    <property type="nucleotide sequence ID" value="NZ_CP021455.1"/>
</dbReference>
<dbReference type="AlphaFoldDB" id="A0A1Y0EL50"/>
<dbReference type="EMBL" id="CP021455">
    <property type="protein sequence ID" value="ARU04363.1"/>
    <property type="molecule type" value="Genomic_DNA"/>
</dbReference>
<reference evidence="1 2" key="1">
    <citation type="submission" date="2017-05" db="EMBL/GenBank/DDBJ databases">
        <authorList>
            <person name="Song R."/>
            <person name="Chenine A.L."/>
            <person name="Ruprecht R.M."/>
        </authorList>
    </citation>
    <scope>NUCLEOTIDE SEQUENCE [LARGE SCALE GENOMIC DNA]</scope>
    <source>
        <strain evidence="1 2">DSM 26136</strain>
    </source>
</reference>
<protein>
    <submittedName>
        <fullName evidence="1">Uncharacterized protein</fullName>
    </submittedName>
</protein>
<evidence type="ECO:0000313" key="1">
    <source>
        <dbReference type="EMBL" id="ARU04363.1"/>
    </source>
</evidence>
<gene>
    <name evidence="1" type="ORF">CCO03_06460</name>
</gene>
<dbReference type="Proteomes" id="UP000196138">
    <property type="component" value="Chromosome"/>
</dbReference>
<dbReference type="OrthoDB" id="8792336at2"/>
<organism evidence="1 2">
    <name type="scientific">Comamonas serinivorans</name>
    <dbReference type="NCBI Taxonomy" id="1082851"/>
    <lineage>
        <taxon>Bacteria</taxon>
        <taxon>Pseudomonadati</taxon>
        <taxon>Pseudomonadota</taxon>
        <taxon>Betaproteobacteria</taxon>
        <taxon>Burkholderiales</taxon>
        <taxon>Comamonadaceae</taxon>
        <taxon>Comamonas</taxon>
    </lineage>
</organism>
<name>A0A1Y0EL50_9BURK</name>